<evidence type="ECO:0000313" key="11">
    <source>
        <dbReference type="Proteomes" id="UP000186030"/>
    </source>
</evidence>
<evidence type="ECO:0000256" key="4">
    <source>
        <dbReference type="ARBA" id="ARBA00022729"/>
    </source>
</evidence>
<accession>A0A1Q5SY86</accession>
<keyword evidence="4" id="KW-0732">Signal</keyword>
<dbReference type="RefSeq" id="WP_033026197.1">
    <property type="nucleotide sequence ID" value="NZ_MQMG01000026.1"/>
</dbReference>
<feature type="domain" description="Spore germination GerAC-like C-terminal" evidence="8">
    <location>
        <begin position="195"/>
        <end position="352"/>
    </location>
</feature>
<dbReference type="Pfam" id="PF25198">
    <property type="entry name" value="Spore_GerAC_N"/>
    <property type="match status" value="1"/>
</dbReference>
<evidence type="ECO:0000256" key="5">
    <source>
        <dbReference type="ARBA" id="ARBA00023136"/>
    </source>
</evidence>
<dbReference type="PANTHER" id="PTHR35789:SF1">
    <property type="entry name" value="SPORE GERMINATION PROTEIN B3"/>
    <property type="match status" value="1"/>
</dbReference>
<proteinExistence type="inferred from homology"/>
<sequence>MSIRTALLIGFTVAILCGCLRKEILDDINIESAVGFDEAGKEKIRGTVLIPVYKKGETANKTLTAVSPTAKDVLEELQYKTSEPLVNGSIETALYGKRLAKRGIFPFVNKFHRDASIGARLYLAVVDGTAERLLEGRYGRQGSGIYLSNLLKQNIEQRDLPKTNLHLFLKTYYADGKDPFLPYIRRVGEDVQVIGVALFRNDRMVDTIGRSDMFYFKIAADAYSEGTHTIRLNRQHYVSIKNISTKRTISFSGPKTRPHIHVHLALEGVVREYKRGAFTFDVRKSVEKTFEQQIRSKTAALLRRFQEKHIDPIGFGDLAASRYRQFRHRDFYKNYSHLPIRVTAEVTIRDTGIIE</sequence>
<dbReference type="Pfam" id="PF05504">
    <property type="entry name" value="Spore_GerAC"/>
    <property type="match status" value="1"/>
</dbReference>
<gene>
    <name evidence="10" type="ORF">BRO54_2143</name>
</gene>
<keyword evidence="3" id="KW-0309">Germination</keyword>
<keyword evidence="7" id="KW-0449">Lipoprotein</keyword>
<evidence type="ECO:0000256" key="1">
    <source>
        <dbReference type="ARBA" id="ARBA00004635"/>
    </source>
</evidence>
<name>A0A1Q5SY86_9BACL</name>
<dbReference type="InterPro" id="IPR057336">
    <property type="entry name" value="GerAC_N"/>
</dbReference>
<comment type="similarity">
    <text evidence="2">Belongs to the GerABKC lipoprotein family.</text>
</comment>
<dbReference type="Gene3D" id="3.30.300.210">
    <property type="entry name" value="Nutrient germinant receptor protein C, domain 3"/>
    <property type="match status" value="1"/>
</dbReference>
<dbReference type="NCBIfam" id="TIGR02887">
    <property type="entry name" value="spore_ger_x_C"/>
    <property type="match status" value="1"/>
</dbReference>
<dbReference type="GO" id="GO:0016020">
    <property type="term" value="C:membrane"/>
    <property type="evidence" value="ECO:0007669"/>
    <property type="project" value="UniProtKB-SubCell"/>
</dbReference>
<evidence type="ECO:0000256" key="7">
    <source>
        <dbReference type="ARBA" id="ARBA00023288"/>
    </source>
</evidence>
<keyword evidence="5" id="KW-0472">Membrane</keyword>
<comment type="caution">
    <text evidence="10">The sequence shown here is derived from an EMBL/GenBank/DDBJ whole genome shotgun (WGS) entry which is preliminary data.</text>
</comment>
<dbReference type="InterPro" id="IPR008844">
    <property type="entry name" value="Spore_GerAC-like"/>
</dbReference>
<dbReference type="EMBL" id="MQMG01000026">
    <property type="protein sequence ID" value="OKO92979.1"/>
    <property type="molecule type" value="Genomic_DNA"/>
</dbReference>
<evidence type="ECO:0000256" key="3">
    <source>
        <dbReference type="ARBA" id="ARBA00022544"/>
    </source>
</evidence>
<evidence type="ECO:0000259" key="9">
    <source>
        <dbReference type="Pfam" id="PF25198"/>
    </source>
</evidence>
<evidence type="ECO:0000259" key="8">
    <source>
        <dbReference type="Pfam" id="PF05504"/>
    </source>
</evidence>
<comment type="subcellular location">
    <subcellularLocation>
        <location evidence="1">Membrane</location>
        <topology evidence="1">Lipid-anchor</topology>
    </subcellularLocation>
</comment>
<evidence type="ECO:0000256" key="6">
    <source>
        <dbReference type="ARBA" id="ARBA00023139"/>
    </source>
</evidence>
<dbReference type="InterPro" id="IPR038501">
    <property type="entry name" value="Spore_GerAC_C_sf"/>
</dbReference>
<evidence type="ECO:0000313" key="10">
    <source>
        <dbReference type="EMBL" id="OKO92979.1"/>
    </source>
</evidence>
<feature type="domain" description="Spore germination protein N-terminal" evidence="9">
    <location>
        <begin position="23"/>
        <end position="185"/>
    </location>
</feature>
<dbReference type="PROSITE" id="PS51257">
    <property type="entry name" value="PROKAR_LIPOPROTEIN"/>
    <property type="match status" value="1"/>
</dbReference>
<reference evidence="11" key="2">
    <citation type="submission" date="2017-01" db="EMBL/GenBank/DDBJ databases">
        <title>Genome sequencing and annotation of Geobacillus sp. 1017, a Hydrocarbon-Oxidizing Thermophilic Bacterium Isolated from a Heavy Oil Reservoir (China).</title>
        <authorList>
            <person name="Kadnikov V.V."/>
            <person name="Mardanov A.V."/>
            <person name="Poltaraus A.B."/>
            <person name="Sokolova D.S."/>
            <person name="Semenova E.M."/>
            <person name="Ravin N.V."/>
            <person name="Tourova T.P."/>
            <person name="Nazina T.N."/>
        </authorList>
    </citation>
    <scope>NUCLEOTIDE SEQUENCE [LARGE SCALE GENOMIC DNA]</scope>
    <source>
        <strain evidence="11">1017</strain>
    </source>
</reference>
<dbReference type="PANTHER" id="PTHR35789">
    <property type="entry name" value="SPORE GERMINATION PROTEIN B3"/>
    <property type="match status" value="1"/>
</dbReference>
<dbReference type="InterPro" id="IPR046953">
    <property type="entry name" value="Spore_GerAC-like_C"/>
</dbReference>
<dbReference type="Proteomes" id="UP000186030">
    <property type="component" value="Unassembled WGS sequence"/>
</dbReference>
<dbReference type="GO" id="GO:0009847">
    <property type="term" value="P:spore germination"/>
    <property type="evidence" value="ECO:0007669"/>
    <property type="project" value="InterPro"/>
</dbReference>
<dbReference type="AlphaFoldDB" id="A0A1Q5SY86"/>
<reference evidence="10 11" key="1">
    <citation type="submission" date="2016-11" db="EMBL/GenBank/DDBJ databases">
        <authorList>
            <person name="Kadnikov V."/>
            <person name="Nazina T."/>
        </authorList>
    </citation>
    <scope>NUCLEOTIDE SEQUENCE [LARGE SCALE GENOMIC DNA]</scope>
    <source>
        <strain evidence="10 11">1017</strain>
    </source>
</reference>
<organism evidence="10 11">
    <name type="scientific">Geobacillus proteiniphilus</name>
    <dbReference type="NCBI Taxonomy" id="860353"/>
    <lineage>
        <taxon>Bacteria</taxon>
        <taxon>Bacillati</taxon>
        <taxon>Bacillota</taxon>
        <taxon>Bacilli</taxon>
        <taxon>Bacillales</taxon>
        <taxon>Anoxybacillaceae</taxon>
        <taxon>Geobacillus</taxon>
    </lineage>
</organism>
<protein>
    <submittedName>
        <fullName evidence="10">Spore germination protein</fullName>
    </submittedName>
</protein>
<keyword evidence="6" id="KW-0564">Palmitate</keyword>
<evidence type="ECO:0000256" key="2">
    <source>
        <dbReference type="ARBA" id="ARBA00007886"/>
    </source>
</evidence>